<feature type="transmembrane region" description="Helical" evidence="1">
    <location>
        <begin position="83"/>
        <end position="105"/>
    </location>
</feature>
<organism evidence="2">
    <name type="scientific">Singulisphaera sp. Ch08</name>
    <dbReference type="NCBI Taxonomy" id="3120278"/>
    <lineage>
        <taxon>Bacteria</taxon>
        <taxon>Pseudomonadati</taxon>
        <taxon>Planctomycetota</taxon>
        <taxon>Planctomycetia</taxon>
        <taxon>Isosphaerales</taxon>
        <taxon>Isosphaeraceae</taxon>
        <taxon>Singulisphaera</taxon>
    </lineage>
</organism>
<dbReference type="AlphaFoldDB" id="A0AAU7CI18"/>
<evidence type="ECO:0000313" key="2">
    <source>
        <dbReference type="EMBL" id="XBH04800.1"/>
    </source>
</evidence>
<evidence type="ECO:0000256" key="1">
    <source>
        <dbReference type="SAM" id="Phobius"/>
    </source>
</evidence>
<accession>A0AAU7CI18</accession>
<sequence>MPDPSSDEAMMAWIDNPYRSHDAPLVPVSRKSLILPLRWSFIGTAIGGCLGVVAVLVMALVVLNVPATAGESDEVGPMLVAALPALAIGFVLACAVVGLFVGLLMGTITCMMVRPSQYAFDDRTAQGFDR</sequence>
<dbReference type="EMBL" id="CP155447">
    <property type="protein sequence ID" value="XBH04800.1"/>
    <property type="molecule type" value="Genomic_DNA"/>
</dbReference>
<reference evidence="2" key="1">
    <citation type="submission" date="2024-05" db="EMBL/GenBank/DDBJ databases">
        <title>Planctomycetes of the genus Singulisphaera possess chitinolytic capabilities.</title>
        <authorList>
            <person name="Ivanova A."/>
        </authorList>
    </citation>
    <scope>NUCLEOTIDE SEQUENCE</scope>
    <source>
        <strain evidence="2">Ch08T</strain>
    </source>
</reference>
<dbReference type="RefSeq" id="WP_406697597.1">
    <property type="nucleotide sequence ID" value="NZ_CP155447.1"/>
</dbReference>
<keyword evidence="1" id="KW-1133">Transmembrane helix</keyword>
<keyword evidence="1" id="KW-0472">Membrane</keyword>
<proteinExistence type="predicted"/>
<protein>
    <recommendedName>
        <fullName evidence="3">DUF3566 domain-containing protein</fullName>
    </recommendedName>
</protein>
<feature type="transmembrane region" description="Helical" evidence="1">
    <location>
        <begin position="39"/>
        <end position="63"/>
    </location>
</feature>
<name>A0AAU7CI18_9BACT</name>
<evidence type="ECO:0008006" key="3">
    <source>
        <dbReference type="Google" id="ProtNLM"/>
    </source>
</evidence>
<gene>
    <name evidence="2" type="ORF">V5E97_01920</name>
</gene>
<keyword evidence="1" id="KW-0812">Transmembrane</keyword>